<proteinExistence type="predicted"/>
<evidence type="ECO:0000313" key="2">
    <source>
        <dbReference type="Proteomes" id="UP001179952"/>
    </source>
</evidence>
<reference evidence="1" key="2">
    <citation type="submission" date="2023-06" db="EMBL/GenBank/DDBJ databases">
        <authorList>
            <person name="Ma L."/>
            <person name="Liu K.-W."/>
            <person name="Li Z."/>
            <person name="Hsiao Y.-Y."/>
            <person name="Qi Y."/>
            <person name="Fu T."/>
            <person name="Tang G."/>
            <person name="Zhang D."/>
            <person name="Sun W.-H."/>
            <person name="Liu D.-K."/>
            <person name="Li Y."/>
            <person name="Chen G.-Z."/>
            <person name="Liu X.-D."/>
            <person name="Liao X.-Y."/>
            <person name="Jiang Y.-T."/>
            <person name="Yu X."/>
            <person name="Hao Y."/>
            <person name="Huang J."/>
            <person name="Zhao X.-W."/>
            <person name="Ke S."/>
            <person name="Chen Y.-Y."/>
            <person name="Wu W.-L."/>
            <person name="Hsu J.-L."/>
            <person name="Lin Y.-F."/>
            <person name="Huang M.-D."/>
            <person name="Li C.-Y."/>
            <person name="Huang L."/>
            <person name="Wang Z.-W."/>
            <person name="Zhao X."/>
            <person name="Zhong W.-Y."/>
            <person name="Peng D.-H."/>
            <person name="Ahmad S."/>
            <person name="Lan S."/>
            <person name="Zhang J.-S."/>
            <person name="Tsai W.-C."/>
            <person name="Van De Peer Y."/>
            <person name="Liu Z.-J."/>
        </authorList>
    </citation>
    <scope>NUCLEOTIDE SEQUENCE</scope>
    <source>
        <strain evidence="1">SCP</strain>
        <tissue evidence="1">Leaves</tissue>
    </source>
</reference>
<protein>
    <submittedName>
        <fullName evidence="1">Uncharacterized protein</fullName>
    </submittedName>
</protein>
<organism evidence="1 2">
    <name type="scientific">Acorus gramineus</name>
    <name type="common">Dwarf sweet flag</name>
    <dbReference type="NCBI Taxonomy" id="55184"/>
    <lineage>
        <taxon>Eukaryota</taxon>
        <taxon>Viridiplantae</taxon>
        <taxon>Streptophyta</taxon>
        <taxon>Embryophyta</taxon>
        <taxon>Tracheophyta</taxon>
        <taxon>Spermatophyta</taxon>
        <taxon>Magnoliopsida</taxon>
        <taxon>Liliopsida</taxon>
        <taxon>Acoraceae</taxon>
        <taxon>Acorus</taxon>
    </lineage>
</organism>
<accession>A0AAV9BHR0</accession>
<sequence>METEAVMALEKQKAKFHGEFSNRTPRKGGCGVRLKIRFGRSPAVKDFSAFALSTSAFVSTVTLRGGGLVVPDVRHRLRVRRRHHHRRFQRRDLATVLRREGYRVAVDVNS</sequence>
<evidence type="ECO:0000313" key="1">
    <source>
        <dbReference type="EMBL" id="KAK1276224.1"/>
    </source>
</evidence>
<name>A0AAV9BHR0_ACOGR</name>
<keyword evidence="2" id="KW-1185">Reference proteome</keyword>
<dbReference type="EMBL" id="JAUJYN010000003">
    <property type="protein sequence ID" value="KAK1276224.1"/>
    <property type="molecule type" value="Genomic_DNA"/>
</dbReference>
<gene>
    <name evidence="1" type="ORF">QJS04_geneDACA005767</name>
</gene>
<dbReference type="AlphaFoldDB" id="A0AAV9BHR0"/>
<reference evidence="1" key="1">
    <citation type="journal article" date="2023" name="Nat. Commun.">
        <title>Diploid and tetraploid genomes of Acorus and the evolution of monocots.</title>
        <authorList>
            <person name="Ma L."/>
            <person name="Liu K.W."/>
            <person name="Li Z."/>
            <person name="Hsiao Y.Y."/>
            <person name="Qi Y."/>
            <person name="Fu T."/>
            <person name="Tang G.D."/>
            <person name="Zhang D."/>
            <person name="Sun W.H."/>
            <person name="Liu D.K."/>
            <person name="Li Y."/>
            <person name="Chen G.Z."/>
            <person name="Liu X.D."/>
            <person name="Liao X.Y."/>
            <person name="Jiang Y.T."/>
            <person name="Yu X."/>
            <person name="Hao Y."/>
            <person name="Huang J."/>
            <person name="Zhao X.W."/>
            <person name="Ke S."/>
            <person name="Chen Y.Y."/>
            <person name="Wu W.L."/>
            <person name="Hsu J.L."/>
            <person name="Lin Y.F."/>
            <person name="Huang M.D."/>
            <person name="Li C.Y."/>
            <person name="Huang L."/>
            <person name="Wang Z.W."/>
            <person name="Zhao X."/>
            <person name="Zhong W.Y."/>
            <person name="Peng D.H."/>
            <person name="Ahmad S."/>
            <person name="Lan S."/>
            <person name="Zhang J.S."/>
            <person name="Tsai W.C."/>
            <person name="Van de Peer Y."/>
            <person name="Liu Z.J."/>
        </authorList>
    </citation>
    <scope>NUCLEOTIDE SEQUENCE</scope>
    <source>
        <strain evidence="1">SCP</strain>
    </source>
</reference>
<comment type="caution">
    <text evidence="1">The sequence shown here is derived from an EMBL/GenBank/DDBJ whole genome shotgun (WGS) entry which is preliminary data.</text>
</comment>
<dbReference type="Proteomes" id="UP001179952">
    <property type="component" value="Unassembled WGS sequence"/>
</dbReference>